<dbReference type="AlphaFoldDB" id="A0A1S3D5U3"/>
<evidence type="ECO:0000313" key="6">
    <source>
        <dbReference type="RefSeq" id="XP_008475014.1"/>
    </source>
</evidence>
<dbReference type="GeneID" id="103512039"/>
<evidence type="ECO:0000256" key="1">
    <source>
        <dbReference type="ARBA" id="ARBA00004123"/>
    </source>
</evidence>
<dbReference type="GO" id="GO:0003713">
    <property type="term" value="F:transcription coactivator activity"/>
    <property type="evidence" value="ECO:0007669"/>
    <property type="project" value="InterPro"/>
</dbReference>
<gene>
    <name evidence="6" type="primary">LOC103512039</name>
</gene>
<reference evidence="6" key="1">
    <citation type="submission" date="2025-08" db="UniProtKB">
        <authorList>
            <consortium name="RefSeq"/>
        </authorList>
    </citation>
    <scope>IDENTIFICATION</scope>
</reference>
<dbReference type="PaxDb" id="121845-A0A1S3D5U3"/>
<evidence type="ECO:0000313" key="5">
    <source>
        <dbReference type="Proteomes" id="UP000079169"/>
    </source>
</evidence>
<dbReference type="Proteomes" id="UP000079169">
    <property type="component" value="Unplaced"/>
</dbReference>
<protein>
    <submittedName>
        <fullName evidence="6">c-Myc-binding protein</fullName>
    </submittedName>
</protein>
<dbReference type="InterPro" id="IPR026060">
    <property type="entry name" value="AMY1"/>
</dbReference>
<dbReference type="PRINTS" id="PR02028">
    <property type="entry name" value="CMYCBINDINGP"/>
</dbReference>
<comment type="similarity">
    <text evidence="2">Belongs to the AMY1 family.</text>
</comment>
<sequence>MPDSDKTDAQKKAEFREWLEDSGVMDSIVKTLVDMYTLPEQPEDPLAFIRNNLGGPGVGCADKDALIAQMSEDLEKLRALCEKCEDADQAHKEGAKTDEDHQEEHKETDHPEEKGGEKVEGEGAATTEEKPS</sequence>
<name>A0A1S3D5U3_DIACI</name>
<dbReference type="GO" id="GO:0005634">
    <property type="term" value="C:nucleus"/>
    <property type="evidence" value="ECO:0007669"/>
    <property type="project" value="UniProtKB-SubCell"/>
</dbReference>
<keyword evidence="3" id="KW-0539">Nucleus</keyword>
<accession>A0A1S3D5U3</accession>
<organism evidence="5 6">
    <name type="scientific">Diaphorina citri</name>
    <name type="common">Asian citrus psyllid</name>
    <dbReference type="NCBI Taxonomy" id="121845"/>
    <lineage>
        <taxon>Eukaryota</taxon>
        <taxon>Metazoa</taxon>
        <taxon>Ecdysozoa</taxon>
        <taxon>Arthropoda</taxon>
        <taxon>Hexapoda</taxon>
        <taxon>Insecta</taxon>
        <taxon>Pterygota</taxon>
        <taxon>Neoptera</taxon>
        <taxon>Paraneoptera</taxon>
        <taxon>Hemiptera</taxon>
        <taxon>Sternorrhyncha</taxon>
        <taxon>Psylloidea</taxon>
        <taxon>Psyllidae</taxon>
        <taxon>Diaphorininae</taxon>
        <taxon>Diaphorina</taxon>
    </lineage>
</organism>
<dbReference type="KEGG" id="dci:103512039"/>
<keyword evidence="5" id="KW-1185">Reference proteome</keyword>
<dbReference type="PANTHER" id="PTHR13168">
    <property type="entry name" value="ASSOCIATE OF C-MYC AMY-1"/>
    <property type="match status" value="1"/>
</dbReference>
<proteinExistence type="inferred from homology"/>
<evidence type="ECO:0000256" key="3">
    <source>
        <dbReference type="ARBA" id="ARBA00023242"/>
    </source>
</evidence>
<evidence type="ECO:0000256" key="2">
    <source>
        <dbReference type="ARBA" id="ARBA00009389"/>
    </source>
</evidence>
<feature type="region of interest" description="Disordered" evidence="4">
    <location>
        <begin position="86"/>
        <end position="132"/>
    </location>
</feature>
<comment type="subcellular location">
    <subcellularLocation>
        <location evidence="1">Nucleus</location>
    </subcellularLocation>
</comment>
<evidence type="ECO:0000256" key="4">
    <source>
        <dbReference type="SAM" id="MobiDB-lite"/>
    </source>
</evidence>
<dbReference type="RefSeq" id="XP_008475014.1">
    <property type="nucleotide sequence ID" value="XM_008476792.2"/>
</dbReference>
<dbReference type="PANTHER" id="PTHR13168:SF0">
    <property type="entry name" value="C-MYC-BINDING PROTEIN"/>
    <property type="match status" value="1"/>
</dbReference>